<dbReference type="AlphaFoldDB" id="K0AXV7"/>
<dbReference type="PANTHER" id="PTHR35788:SF1">
    <property type="entry name" value="EXPORTED PROTEIN"/>
    <property type="match status" value="1"/>
</dbReference>
<protein>
    <submittedName>
        <fullName evidence="1">Vancomycin B/G-type resistance protein VanW</fullName>
    </submittedName>
</protein>
<dbReference type="HOGENOM" id="CLU_072547_1_0_9"/>
<dbReference type="KEGG" id="cad:Curi_c05050"/>
<evidence type="ECO:0000313" key="1">
    <source>
        <dbReference type="EMBL" id="AFS77580.1"/>
    </source>
</evidence>
<dbReference type="EMBL" id="CP003326">
    <property type="protein sequence ID" value="AFS77580.1"/>
    <property type="molecule type" value="Genomic_DNA"/>
</dbReference>
<dbReference type="PANTHER" id="PTHR35788">
    <property type="entry name" value="EXPORTED PROTEIN-RELATED"/>
    <property type="match status" value="1"/>
</dbReference>
<dbReference type="STRING" id="1128398.Curi_c05050"/>
<dbReference type="eggNOG" id="COG2720">
    <property type="taxonomic scope" value="Bacteria"/>
</dbReference>
<accession>K0AXV7</accession>
<dbReference type="PATRIC" id="fig|1128398.3.peg.529"/>
<dbReference type="NCBIfam" id="NF033128">
    <property type="entry name" value="vanW-gen"/>
    <property type="match status" value="1"/>
</dbReference>
<dbReference type="Proteomes" id="UP000006094">
    <property type="component" value="Chromosome"/>
</dbReference>
<evidence type="ECO:0000313" key="2">
    <source>
        <dbReference type="Proteomes" id="UP000006094"/>
    </source>
</evidence>
<sequence length="286" mass="33677">MFFERIVIYKVKRKRLTQTFPWLLPVRKIQRKAAFYLGMQLDNRNYSKTLLSIVLPHTLFETNTPLYNYKTGVDMTYQKNKVFNLKLAAKTLNGMIIKPNETFSFWQAVRHADREIPYKNGLTITDGKLTTTYGGGICQMSNLLFWMFLHSPLVIVERHTHKVKKFPDPSIDTPKGVDATVSEGWLDLKLLNNTRYTFQISIEFDKDKIYGSLLTDKSIDKRYEIRTENLSYIKERNKVYEKVSIYRDEIHVDSSEYIARDHLYDNYCEIGYELSPDILINYDETS</sequence>
<reference evidence="1 2" key="1">
    <citation type="journal article" date="2012" name="PLoS ONE">
        <title>The purine-utilizing bacterium Clostridium acidurici 9a: a genome-guided metabolic reconsideration.</title>
        <authorList>
            <person name="Hartwich K."/>
            <person name="Poehlein A."/>
            <person name="Daniel R."/>
        </authorList>
    </citation>
    <scope>NUCLEOTIDE SEQUENCE [LARGE SCALE GENOMIC DNA]</scope>
    <source>
        <strain evidence="2">ATCC 7906 / DSM 604 / BCRC 14475 / CIP 104303 / KCTC 5404 / NCIMB 10678 / 9a</strain>
    </source>
</reference>
<organism evidence="1 2">
    <name type="scientific">Gottschalkia acidurici (strain ATCC 7906 / DSM 604 / BCRC 14475 / CIP 104303 / KCTC 5404 / NCIMB 10678 / 9a)</name>
    <name type="common">Clostridium acidurici</name>
    <dbReference type="NCBI Taxonomy" id="1128398"/>
    <lineage>
        <taxon>Bacteria</taxon>
        <taxon>Bacillati</taxon>
        <taxon>Bacillota</taxon>
        <taxon>Tissierellia</taxon>
        <taxon>Tissierellales</taxon>
        <taxon>Gottschalkiaceae</taxon>
        <taxon>Gottschalkia</taxon>
    </lineage>
</organism>
<proteinExistence type="predicted"/>
<name>K0AXV7_GOTA9</name>
<dbReference type="InterPro" id="IPR052913">
    <property type="entry name" value="Glycopeptide_resist_protein"/>
</dbReference>
<dbReference type="Pfam" id="PF04294">
    <property type="entry name" value="VanW"/>
    <property type="match status" value="1"/>
</dbReference>
<dbReference type="InterPro" id="IPR007391">
    <property type="entry name" value="Vancomycin_resist_VanW"/>
</dbReference>
<keyword evidence="2" id="KW-1185">Reference proteome</keyword>
<gene>
    <name evidence="1" type="primary">vanW</name>
    <name evidence="1" type="ordered locus">Curi_c05050</name>
</gene>